<feature type="region of interest" description="Disordered" evidence="2">
    <location>
        <begin position="133"/>
        <end position="154"/>
    </location>
</feature>
<dbReference type="GO" id="GO:0051087">
    <property type="term" value="F:protein-folding chaperone binding"/>
    <property type="evidence" value="ECO:0007669"/>
    <property type="project" value="InterPro"/>
</dbReference>
<dbReference type="OrthoDB" id="333905at2759"/>
<evidence type="ECO:0000256" key="1">
    <source>
        <dbReference type="SAM" id="Coils"/>
    </source>
</evidence>
<dbReference type="AlphaFoldDB" id="A0A8H7VX35"/>
<feature type="coiled-coil region" evidence="1">
    <location>
        <begin position="23"/>
        <end position="62"/>
    </location>
</feature>
<feature type="domain" description="BAG" evidence="3">
    <location>
        <begin position="372"/>
        <end position="413"/>
    </location>
</feature>
<dbReference type="Proteomes" id="UP000613177">
    <property type="component" value="Unassembled WGS sequence"/>
</dbReference>
<name>A0A8H7VX35_9FUNG</name>
<gene>
    <name evidence="4" type="ORF">INT48_006070</name>
</gene>
<sequence length="435" mass="51218">MFPIYIEQPQTQLSLSDYVHLQALLAQEQAEREHRLLQEYKKQQEQRRIERAMHKLQVLTELRRRRLLEEQAIEAYYEEKKQARKRQWLEREQRILLRQQQEQYYAALRQKKQQELQDQYRLWASAQKSAKDVNPNQALAASQIEKEEESEEEDEDVYQEQLATLVKLIFGAQECKAETKEEEELISEAEQGAENKELLIETQDKVMTLDDFVEYIHDKAQSLYEEEEEEEEEEDTPMEEDNTLLAMENIDAMDEDIPFTADTETDEEVQVPSLVKSNDIHDLVNDILTNSETKEEEFTHFADEDPVKIAKYDALNRIEQELDEIRQKHEEHVLNGTLDFSRVLKDERAISPDNLIAATTADNRELLGYEDQVMKILLRLDMINSDGDESIRHERKSLVKLAKDMLDTLDEFKLREWEKVSNSSSSSSSSVDEEL</sequence>
<evidence type="ECO:0000259" key="3">
    <source>
        <dbReference type="PROSITE" id="PS51035"/>
    </source>
</evidence>
<dbReference type="Gene3D" id="1.20.58.120">
    <property type="entry name" value="BAG domain"/>
    <property type="match status" value="1"/>
</dbReference>
<accession>A0A8H7VX35</accession>
<keyword evidence="5" id="KW-1185">Reference proteome</keyword>
<proteinExistence type="predicted"/>
<dbReference type="SUPFAM" id="SSF63491">
    <property type="entry name" value="BAG domain"/>
    <property type="match status" value="1"/>
</dbReference>
<evidence type="ECO:0000313" key="5">
    <source>
        <dbReference type="Proteomes" id="UP000613177"/>
    </source>
</evidence>
<comment type="caution">
    <text evidence="4">The sequence shown here is derived from an EMBL/GenBank/DDBJ whole genome shotgun (WGS) entry which is preliminary data.</text>
</comment>
<evidence type="ECO:0000313" key="4">
    <source>
        <dbReference type="EMBL" id="KAG2231878.1"/>
    </source>
</evidence>
<dbReference type="InterPro" id="IPR036533">
    <property type="entry name" value="BAG_dom_sf"/>
</dbReference>
<keyword evidence="1" id="KW-0175">Coiled coil</keyword>
<dbReference type="EMBL" id="JAEPRE010000132">
    <property type="protein sequence ID" value="KAG2231878.1"/>
    <property type="molecule type" value="Genomic_DNA"/>
</dbReference>
<evidence type="ECO:0000256" key="2">
    <source>
        <dbReference type="SAM" id="MobiDB-lite"/>
    </source>
</evidence>
<organism evidence="4 5">
    <name type="scientific">Thamnidium elegans</name>
    <dbReference type="NCBI Taxonomy" id="101142"/>
    <lineage>
        <taxon>Eukaryota</taxon>
        <taxon>Fungi</taxon>
        <taxon>Fungi incertae sedis</taxon>
        <taxon>Mucoromycota</taxon>
        <taxon>Mucoromycotina</taxon>
        <taxon>Mucoromycetes</taxon>
        <taxon>Mucorales</taxon>
        <taxon>Mucorineae</taxon>
        <taxon>Mucoraceae</taxon>
        <taxon>Thamnidium</taxon>
    </lineage>
</organism>
<protein>
    <recommendedName>
        <fullName evidence="3">BAG domain-containing protein</fullName>
    </recommendedName>
</protein>
<dbReference type="PROSITE" id="PS51035">
    <property type="entry name" value="BAG"/>
    <property type="match status" value="1"/>
</dbReference>
<reference evidence="4" key="1">
    <citation type="submission" date="2021-01" db="EMBL/GenBank/DDBJ databases">
        <title>Metabolic potential, ecology and presence of endohyphal bacteria is reflected in genomic diversity of Mucoromycotina.</title>
        <authorList>
            <person name="Muszewska A."/>
            <person name="Okrasinska A."/>
            <person name="Steczkiewicz K."/>
            <person name="Drgas O."/>
            <person name="Orlowska M."/>
            <person name="Perlinska-Lenart U."/>
            <person name="Aleksandrzak-Piekarczyk T."/>
            <person name="Szatraj K."/>
            <person name="Zielenkiewicz U."/>
            <person name="Pilsyk S."/>
            <person name="Malc E."/>
            <person name="Mieczkowski P."/>
            <person name="Kruszewska J.S."/>
            <person name="Biernat P."/>
            <person name="Pawlowska J."/>
        </authorList>
    </citation>
    <scope>NUCLEOTIDE SEQUENCE</scope>
    <source>
        <strain evidence="4">WA0000018081</strain>
    </source>
</reference>
<dbReference type="InterPro" id="IPR003103">
    <property type="entry name" value="BAG_domain"/>
</dbReference>
<dbReference type="Pfam" id="PF02179">
    <property type="entry name" value="BAG"/>
    <property type="match status" value="1"/>
</dbReference>